<feature type="transmembrane region" description="Helical" evidence="1">
    <location>
        <begin position="128"/>
        <end position="153"/>
    </location>
</feature>
<dbReference type="RefSeq" id="XP_029731447.2">
    <property type="nucleotide sequence ID" value="XM_029875587.2"/>
</dbReference>
<feature type="transmembrane region" description="Helical" evidence="1">
    <location>
        <begin position="83"/>
        <end position="104"/>
    </location>
</feature>
<keyword evidence="1" id="KW-1133">Transmembrane helix</keyword>
<evidence type="ECO:0000313" key="2">
    <source>
        <dbReference type="EnsemblMetazoa" id="AALFPA23_011346.P16067"/>
    </source>
</evidence>
<sequence length="345" mass="39663">MIVLSLQIGEVLLAKNDDLFEFSWAMVKLSTIFVSGMKVFIIIHSKKAIESLRNFIISDRVFSGDDSYDVIQEKKYKQTARTALRVTYCIIIIDVVLLSIPYAGSESFLELPSLFISFGKHFKQISRFFAVSLLSLGFLPRILSSIIYIGTLFMGMRAKYMILAHRYGLILHRYSQNPDADFEIMNSELQDALTQELEFLSHFKILKSLVEKALFLTHCYSIWSIGALYYLSRSIEMSALSVCIVVTTSVMLLEYHFWCHLADTLQEVAESIGNTIYELCSRMQHRREYHAQYVNMRTSLMIIWINCCGGQLSMDCYGLFEISTSAFVNLLHTSYSVMMFMMSID</sequence>
<proteinExistence type="predicted"/>
<accession>A0ABM1YQV2</accession>
<protein>
    <recommendedName>
        <fullName evidence="4">Odorant receptor</fullName>
    </recommendedName>
</protein>
<evidence type="ECO:0000256" key="1">
    <source>
        <dbReference type="SAM" id="Phobius"/>
    </source>
</evidence>
<keyword evidence="1" id="KW-0472">Membrane</keyword>
<reference evidence="2" key="2">
    <citation type="submission" date="2025-05" db="UniProtKB">
        <authorList>
            <consortium name="EnsemblMetazoa"/>
        </authorList>
    </citation>
    <scope>IDENTIFICATION</scope>
    <source>
        <strain evidence="2">Foshan</strain>
    </source>
</reference>
<evidence type="ECO:0008006" key="4">
    <source>
        <dbReference type="Google" id="ProtNLM"/>
    </source>
</evidence>
<organism evidence="2 3">
    <name type="scientific">Aedes albopictus</name>
    <name type="common">Asian tiger mosquito</name>
    <name type="synonym">Stegomyia albopicta</name>
    <dbReference type="NCBI Taxonomy" id="7160"/>
    <lineage>
        <taxon>Eukaryota</taxon>
        <taxon>Metazoa</taxon>
        <taxon>Ecdysozoa</taxon>
        <taxon>Arthropoda</taxon>
        <taxon>Hexapoda</taxon>
        <taxon>Insecta</taxon>
        <taxon>Pterygota</taxon>
        <taxon>Neoptera</taxon>
        <taxon>Endopterygota</taxon>
        <taxon>Diptera</taxon>
        <taxon>Nematocera</taxon>
        <taxon>Culicoidea</taxon>
        <taxon>Culicidae</taxon>
        <taxon>Culicinae</taxon>
        <taxon>Aedini</taxon>
        <taxon>Aedes</taxon>
        <taxon>Stegomyia</taxon>
    </lineage>
</organism>
<dbReference type="EnsemblMetazoa" id="AALFPA23_011346.R16067">
    <property type="protein sequence ID" value="AALFPA23_011346.P16067"/>
    <property type="gene ID" value="AALFPA23_011346"/>
</dbReference>
<dbReference type="Proteomes" id="UP000069940">
    <property type="component" value="Unassembled WGS sequence"/>
</dbReference>
<dbReference type="GeneID" id="115267918"/>
<keyword evidence="1" id="KW-0812">Transmembrane</keyword>
<reference evidence="3" key="1">
    <citation type="journal article" date="2015" name="Proc. Natl. Acad. Sci. U.S.A.">
        <title>Genome sequence of the Asian Tiger mosquito, Aedes albopictus, reveals insights into its biology, genetics, and evolution.</title>
        <authorList>
            <person name="Chen X.G."/>
            <person name="Jiang X."/>
            <person name="Gu J."/>
            <person name="Xu M."/>
            <person name="Wu Y."/>
            <person name="Deng Y."/>
            <person name="Zhang C."/>
            <person name="Bonizzoni M."/>
            <person name="Dermauw W."/>
            <person name="Vontas J."/>
            <person name="Armbruster P."/>
            <person name="Huang X."/>
            <person name="Yang Y."/>
            <person name="Zhang H."/>
            <person name="He W."/>
            <person name="Peng H."/>
            <person name="Liu Y."/>
            <person name="Wu K."/>
            <person name="Chen J."/>
            <person name="Lirakis M."/>
            <person name="Topalis P."/>
            <person name="Van Leeuwen T."/>
            <person name="Hall A.B."/>
            <person name="Jiang X."/>
            <person name="Thorpe C."/>
            <person name="Mueller R.L."/>
            <person name="Sun C."/>
            <person name="Waterhouse R.M."/>
            <person name="Yan G."/>
            <person name="Tu Z.J."/>
            <person name="Fang X."/>
            <person name="James A.A."/>
        </authorList>
    </citation>
    <scope>NUCLEOTIDE SEQUENCE [LARGE SCALE GENOMIC DNA]</scope>
    <source>
        <strain evidence="3">Foshan</strain>
    </source>
</reference>
<evidence type="ECO:0000313" key="3">
    <source>
        <dbReference type="Proteomes" id="UP000069940"/>
    </source>
</evidence>
<name>A0ABM1YQV2_AEDAL</name>
<feature type="transmembrane region" description="Helical" evidence="1">
    <location>
        <begin position="22"/>
        <end position="43"/>
    </location>
</feature>
<keyword evidence="3" id="KW-1185">Reference proteome</keyword>